<dbReference type="Gene3D" id="3.30.710.10">
    <property type="entry name" value="Potassium Channel Kv1.1, Chain A"/>
    <property type="match status" value="1"/>
</dbReference>
<dbReference type="EMBL" id="CP092877">
    <property type="protein sequence ID" value="UYV77992.1"/>
    <property type="molecule type" value="Genomic_DNA"/>
</dbReference>
<keyword evidence="11" id="KW-1185">Reference proteome</keyword>
<dbReference type="InterPro" id="IPR006652">
    <property type="entry name" value="Kelch_1"/>
</dbReference>
<evidence type="ECO:0000256" key="7">
    <source>
        <dbReference type="ARBA" id="ARBA00043912"/>
    </source>
</evidence>
<dbReference type="PROSITE" id="PS50097">
    <property type="entry name" value="BTB"/>
    <property type="match status" value="1"/>
</dbReference>
<evidence type="ECO:0000256" key="2">
    <source>
        <dbReference type="ARBA" id="ARBA00013699"/>
    </source>
</evidence>
<dbReference type="SMART" id="SM00225">
    <property type="entry name" value="BTB"/>
    <property type="match status" value="1"/>
</dbReference>
<feature type="domain" description="BTB" evidence="9">
    <location>
        <begin position="50"/>
        <end position="116"/>
    </location>
</feature>
<dbReference type="InterPro" id="IPR000210">
    <property type="entry name" value="BTB/POZ_dom"/>
</dbReference>
<dbReference type="Proteomes" id="UP001235939">
    <property type="component" value="Chromosome 15"/>
</dbReference>
<dbReference type="InterPro" id="IPR011705">
    <property type="entry name" value="BACK"/>
</dbReference>
<dbReference type="Pfam" id="PF00651">
    <property type="entry name" value="BTB"/>
    <property type="match status" value="1"/>
</dbReference>
<evidence type="ECO:0000313" key="11">
    <source>
        <dbReference type="Proteomes" id="UP001235939"/>
    </source>
</evidence>
<protein>
    <recommendedName>
        <fullName evidence="2">Kelch-like protein diablo</fullName>
    </recommendedName>
</protein>
<dbReference type="PANTHER" id="PTHR24412:SF466">
    <property type="entry name" value="RING CANAL KELCH PROTEIN"/>
    <property type="match status" value="1"/>
</dbReference>
<keyword evidence="3" id="KW-0880">Kelch repeat</keyword>
<dbReference type="InterPro" id="IPR011333">
    <property type="entry name" value="SKP1/BTB/POZ_sf"/>
</dbReference>
<comment type="function">
    <text evidence="7">Probable substrate-specific adapter of an E3 ubiquitin-protein ligase complex which mediates the ubiquitination and subsequent proteasomal degradation of target proteins. May have a role in synapse differentiation and growth.</text>
</comment>
<keyword evidence="4" id="KW-0677">Repeat</keyword>
<dbReference type="SMART" id="SM00612">
    <property type="entry name" value="Kelch"/>
    <property type="match status" value="5"/>
</dbReference>
<reference evidence="10 11" key="1">
    <citation type="submission" date="2022-01" db="EMBL/GenBank/DDBJ databases">
        <title>A chromosomal length assembly of Cordylochernes scorpioides.</title>
        <authorList>
            <person name="Zeh D."/>
            <person name="Zeh J."/>
        </authorList>
    </citation>
    <scope>NUCLEOTIDE SEQUENCE [LARGE SCALE GENOMIC DNA]</scope>
    <source>
        <strain evidence="10">IN4F17</strain>
        <tissue evidence="10">Whole Body</tissue>
    </source>
</reference>
<dbReference type="InterPro" id="IPR017096">
    <property type="entry name" value="BTB-kelch_protein"/>
</dbReference>
<dbReference type="Gene3D" id="2.120.10.80">
    <property type="entry name" value="Kelch-type beta propeller"/>
    <property type="match status" value="1"/>
</dbReference>
<organism evidence="10 11">
    <name type="scientific">Cordylochernes scorpioides</name>
    <dbReference type="NCBI Taxonomy" id="51811"/>
    <lineage>
        <taxon>Eukaryota</taxon>
        <taxon>Metazoa</taxon>
        <taxon>Ecdysozoa</taxon>
        <taxon>Arthropoda</taxon>
        <taxon>Chelicerata</taxon>
        <taxon>Arachnida</taxon>
        <taxon>Pseudoscorpiones</taxon>
        <taxon>Cheliferoidea</taxon>
        <taxon>Chernetidae</taxon>
        <taxon>Cordylochernes</taxon>
    </lineage>
</organism>
<name>A0ABY6LC45_9ARAC</name>
<dbReference type="InterPro" id="IPR011043">
    <property type="entry name" value="Gal_Oxase/kelch_b-propeller"/>
</dbReference>
<dbReference type="Pfam" id="PF01344">
    <property type="entry name" value="Kelch_1"/>
    <property type="match status" value="5"/>
</dbReference>
<evidence type="ECO:0000256" key="5">
    <source>
        <dbReference type="ARBA" id="ARBA00022786"/>
    </source>
</evidence>
<dbReference type="SMART" id="SM00875">
    <property type="entry name" value="BACK"/>
    <property type="match status" value="1"/>
</dbReference>
<dbReference type="PANTHER" id="PTHR24412">
    <property type="entry name" value="KELCH PROTEIN"/>
    <property type="match status" value="1"/>
</dbReference>
<evidence type="ECO:0000256" key="4">
    <source>
        <dbReference type="ARBA" id="ARBA00022737"/>
    </source>
</evidence>
<dbReference type="Pfam" id="PF07707">
    <property type="entry name" value="BACK"/>
    <property type="match status" value="1"/>
</dbReference>
<dbReference type="Gene3D" id="1.25.40.420">
    <property type="match status" value="1"/>
</dbReference>
<dbReference type="CDD" id="cd18445">
    <property type="entry name" value="BACK_KLHL2_like"/>
    <property type="match status" value="1"/>
</dbReference>
<evidence type="ECO:0000259" key="9">
    <source>
        <dbReference type="PROSITE" id="PS50097"/>
    </source>
</evidence>
<accession>A0ABY6LC45</accession>
<dbReference type="PIRSF" id="PIRSF037037">
    <property type="entry name" value="Kelch-like_protein_gigaxonin"/>
    <property type="match status" value="1"/>
</dbReference>
<evidence type="ECO:0000256" key="6">
    <source>
        <dbReference type="ARBA" id="ARBA00023203"/>
    </source>
</evidence>
<keyword evidence="6" id="KW-0009">Actin-binding</keyword>
<comment type="pathway">
    <text evidence="1">Protein modification; protein ubiquitination.</text>
</comment>
<dbReference type="InterPro" id="IPR015915">
    <property type="entry name" value="Kelch-typ_b-propeller"/>
</dbReference>
<proteinExistence type="predicted"/>
<dbReference type="SUPFAM" id="SSF54695">
    <property type="entry name" value="POZ domain"/>
    <property type="match status" value="1"/>
</dbReference>
<feature type="region of interest" description="Disordered" evidence="8">
    <location>
        <begin position="415"/>
        <end position="435"/>
    </location>
</feature>
<keyword evidence="5" id="KW-0833">Ubl conjugation pathway</keyword>
<evidence type="ECO:0000256" key="8">
    <source>
        <dbReference type="SAM" id="MobiDB-lite"/>
    </source>
</evidence>
<evidence type="ECO:0000256" key="1">
    <source>
        <dbReference type="ARBA" id="ARBA00004906"/>
    </source>
</evidence>
<feature type="compositionally biased region" description="Polar residues" evidence="8">
    <location>
        <begin position="420"/>
        <end position="432"/>
    </location>
</feature>
<gene>
    <name evidence="10" type="ORF">LAZ67_15003139</name>
</gene>
<evidence type="ECO:0000256" key="3">
    <source>
        <dbReference type="ARBA" id="ARBA00022441"/>
    </source>
</evidence>
<evidence type="ECO:0000313" key="10">
    <source>
        <dbReference type="EMBL" id="UYV77992.1"/>
    </source>
</evidence>
<sequence>MRLELISNSSAAEKPPYKNPQHTHKAFEVMNILRNVNSVMYVCCRQNLLCDVVLQAEGTEVPAHKMVLASCSPYFYAMFTGFTESRKDKISLLGVAGPALLLLIDYVYSAEIQVTEENVQFLLPAANLLQLTDVRDACCEFLQGQLHPSNCLGIRDFADLHGCLELLAIAETFTEQHFVDVEVLYCGREVIESEEYLSLPPAQVARLISSDRLAVATEEKVFEAVMAWVQHDLDWRQDHLGELMECVRLPLLSQEYLLAVEEHPLLKANLRCKDFLIEAMKFHLLRPDQKAVYKTPRTKPRTPLGRPKILLVVGGQAPKAIRSVESFDFKTERWTHMADLPTRRCRAGLAVLNGFVYAVGGFNGSLRVRTVDMYDPLKDQGSSYCVCSGARPPVWRHDAAPSAWPCATTASMPSGGLTAPQASTQRNASTYGPESGGPSLPWLPAGAQWGWPCSKWGIPSSYWWVCPGLVYAVGGYDGASRQCLSSVECYDPECDAWNSVAEMSARRSGAGVGVLDGKLYAVGGHDGPAVRKSVECYDRETNTWSPVADMMMCRRNAGVVAYDGKLFVVGGDDGSSNLASVEVYNPKMDTWTFLPSLMSIGRSYAGVAVIDKPL</sequence>
<dbReference type="SUPFAM" id="SSF50965">
    <property type="entry name" value="Galactose oxidase, central domain"/>
    <property type="match status" value="1"/>
</dbReference>